<dbReference type="RefSeq" id="YP_009821705.1">
    <property type="nucleotide sequence ID" value="NC_048178.1"/>
</dbReference>
<proteinExistence type="predicted"/>
<sequence length="316" mass="36888">MNSHDSGVAYALMDHVARTQVQQRANWIADVTDAMQHGFKAEPDLAPHHLPLLSLDALERVFKESEKWRDKSHERALERQLQTMTEAEHRMSGYYVNIREIVGALHVPPTFRPIDGKPQTIAWTEQKARELVAMAEASEKHAEAAKDAERRVDLLERYVKACDEKRVPYNWNVFKMPTRGLQQLVNEHEARERLTRCDTDPERVAHFAERVHQETEQSLRWHIQRSDQTRQLIEQYRGGRITIGTAEALLDALLDRPQTGEQGEDWIVWQRFDKDRRPPLLNDDDMVEIETVGGRHNTLQVSVVAWEQVKRFRRVK</sequence>
<dbReference type="Proteomes" id="UP000297046">
    <property type="component" value="Segment"/>
</dbReference>
<protein>
    <submittedName>
        <fullName evidence="1">Uncharacterized protein</fullName>
    </submittedName>
</protein>
<dbReference type="KEGG" id="vg:55013190"/>
<dbReference type="GeneID" id="55013190"/>
<evidence type="ECO:0000313" key="2">
    <source>
        <dbReference type="Proteomes" id="UP000297046"/>
    </source>
</evidence>
<organism evidence="1 2">
    <name type="scientific">Escherichia phage Sortsne</name>
    <dbReference type="NCBI Taxonomy" id="2562456"/>
    <lineage>
        <taxon>Viruses</taxon>
        <taxon>Duplodnaviria</taxon>
        <taxon>Heunggongvirae</taxon>
        <taxon>Uroviricota</taxon>
        <taxon>Caudoviricetes</taxon>
        <taxon>Sortsnevirus</taxon>
        <taxon>Sortsnevirus sortsne</taxon>
    </lineage>
</organism>
<reference evidence="2" key="1">
    <citation type="submission" date="2019-03" db="EMBL/GenBank/DDBJ databases">
        <authorList>
            <person name="Olsen N.S."/>
            <person name="Kot W."/>
            <person name="Hansen L.H."/>
        </authorList>
    </citation>
    <scope>NUCLEOTIDE SEQUENCE [LARGE SCALE GENOMIC DNA]</scope>
</reference>
<accession>A0A4D6DYZ7</accession>
<dbReference type="EMBL" id="MK651787">
    <property type="protein sequence ID" value="QBZ71617.1"/>
    <property type="molecule type" value="Genomic_DNA"/>
</dbReference>
<name>A0A4D6DYZ7_9CAUD</name>
<keyword evidence="2" id="KW-1185">Reference proteome</keyword>
<evidence type="ECO:0000313" key="1">
    <source>
        <dbReference type="EMBL" id="QBZ71617.1"/>
    </source>
</evidence>